<comment type="caution">
    <text evidence="2">The sequence shown here is derived from an EMBL/GenBank/DDBJ whole genome shotgun (WGS) entry which is preliminary data.</text>
</comment>
<name>A0ABS3B496_9XANT</name>
<evidence type="ECO:0000256" key="1">
    <source>
        <dbReference type="SAM" id="SignalP"/>
    </source>
</evidence>
<dbReference type="EMBL" id="JAFIWB010000016">
    <property type="protein sequence ID" value="MBN6103326.1"/>
    <property type="molecule type" value="Genomic_DNA"/>
</dbReference>
<protein>
    <submittedName>
        <fullName evidence="2">Glycosyltransferase</fullName>
    </submittedName>
</protein>
<dbReference type="Proteomes" id="UP000695802">
    <property type="component" value="Unassembled WGS sequence"/>
</dbReference>
<accession>A0ABS3B496</accession>
<dbReference type="RefSeq" id="WP_206230159.1">
    <property type="nucleotide sequence ID" value="NZ_JAFIWB010000016.1"/>
</dbReference>
<sequence length="176" mass="17771">MKPLYVLLAASAVTIALAGCGQDASQTTPATAPAPAPDAAAAAQAPVTKLTADQVSVKLSLESEPKVDTAAGVITFTVKVENNGKVALSGTSNPPVNLGVQIEGPGGNADGLVRDFARTPLPEIAPGASASVAVQVPADPRIDGRRLKVDLVQESVSWFADFGQPTLDVGPIPLAK</sequence>
<organism evidence="2 3">
    <name type="scientific">Xanthomonas bonasiae</name>
    <dbReference type="NCBI Taxonomy" id="2810351"/>
    <lineage>
        <taxon>Bacteria</taxon>
        <taxon>Pseudomonadati</taxon>
        <taxon>Pseudomonadota</taxon>
        <taxon>Gammaproteobacteria</taxon>
        <taxon>Lysobacterales</taxon>
        <taxon>Lysobacteraceae</taxon>
        <taxon>Xanthomonas</taxon>
    </lineage>
</organism>
<dbReference type="PROSITE" id="PS51257">
    <property type="entry name" value="PROKAR_LIPOPROTEIN"/>
    <property type="match status" value="1"/>
</dbReference>
<feature type="chain" id="PRO_5045874574" evidence="1">
    <location>
        <begin position="19"/>
        <end position="176"/>
    </location>
</feature>
<evidence type="ECO:0000313" key="3">
    <source>
        <dbReference type="Proteomes" id="UP000695802"/>
    </source>
</evidence>
<evidence type="ECO:0000313" key="2">
    <source>
        <dbReference type="EMBL" id="MBN6103326.1"/>
    </source>
</evidence>
<proteinExistence type="predicted"/>
<gene>
    <name evidence="2" type="ORF">JR064_14260</name>
</gene>
<feature type="signal peptide" evidence="1">
    <location>
        <begin position="1"/>
        <end position="18"/>
    </location>
</feature>
<reference evidence="2 3" key="1">
    <citation type="submission" date="2021-02" db="EMBL/GenBank/DDBJ databases">
        <title>Taxonomically Unique Crown Gall-Associated Xanthomonas Stains Have Deficiency in Virulence Repertories.</title>
        <authorList>
            <person name="Mafakheri H."/>
            <person name="Taghavi S.M."/>
            <person name="Dimkic I."/>
            <person name="Nemanja K."/>
            <person name="Osdaghi E."/>
        </authorList>
    </citation>
    <scope>NUCLEOTIDE SEQUENCE [LARGE SCALE GENOMIC DNA]</scope>
    <source>
        <strain evidence="2 3">FX4</strain>
    </source>
</reference>
<keyword evidence="1" id="KW-0732">Signal</keyword>
<keyword evidence="3" id="KW-1185">Reference proteome</keyword>